<reference evidence="2 3" key="1">
    <citation type="submission" date="2017-08" db="EMBL/GenBank/DDBJ databases">
        <title>Acidophilic green algal genome provides insights into adaptation to an acidic environment.</title>
        <authorList>
            <person name="Hirooka S."/>
            <person name="Hirose Y."/>
            <person name="Kanesaki Y."/>
            <person name="Higuchi S."/>
            <person name="Fujiwara T."/>
            <person name="Onuma R."/>
            <person name="Era A."/>
            <person name="Ohbayashi R."/>
            <person name="Uzuka A."/>
            <person name="Nozaki H."/>
            <person name="Yoshikawa H."/>
            <person name="Miyagishima S.Y."/>
        </authorList>
    </citation>
    <scope>NUCLEOTIDE SEQUENCE [LARGE SCALE GENOMIC DNA]</scope>
    <source>
        <strain evidence="2 3">NIES-2499</strain>
    </source>
</reference>
<evidence type="ECO:0000313" key="2">
    <source>
        <dbReference type="EMBL" id="GAX79931.1"/>
    </source>
</evidence>
<protein>
    <submittedName>
        <fullName evidence="2">Uncharacterized protein</fullName>
    </submittedName>
</protein>
<gene>
    <name evidence="2" type="ORF">CEUSTIGMA_g7371.t1</name>
</gene>
<keyword evidence="1" id="KW-0472">Membrane</keyword>
<dbReference type="AlphaFoldDB" id="A0A250XA09"/>
<accession>A0A250XA09</accession>
<sequence>MARREQSETALEPLIRAAYPFLVSVYRTVDEAWPYVEKVYTFGEKGWKILEPHQDSVMALVFGAILILFGGSLPLTIAAVEAFRLFGWEKSKGSLKILWEQYKIAKAASEKDDLHDDNNDGIPDVRQINAKELLSRKAGVFLKVTDPVKLQEALAGIMAGATAVIATLRLEFVQTITLGVSLADMFTKTADKFIRPTLEKLVPLEYHKWIPMLISYSCRGVAVHIAWWCQRIISAIHSALRGSDMLLRGVFAVLNKYHINIPMRLTTSHDAFPAAVMVLGVIGFYSQLGRGFGFPFPFNILLIPLRILEFFLSWTLAK</sequence>
<feature type="transmembrane region" description="Helical" evidence="1">
    <location>
        <begin position="57"/>
        <end position="86"/>
    </location>
</feature>
<dbReference type="OrthoDB" id="10267325at2759"/>
<keyword evidence="3" id="KW-1185">Reference proteome</keyword>
<evidence type="ECO:0000313" key="3">
    <source>
        <dbReference type="Proteomes" id="UP000232323"/>
    </source>
</evidence>
<dbReference type="EMBL" id="BEGY01000047">
    <property type="protein sequence ID" value="GAX79931.1"/>
    <property type="molecule type" value="Genomic_DNA"/>
</dbReference>
<organism evidence="2 3">
    <name type="scientific">Chlamydomonas eustigma</name>
    <dbReference type="NCBI Taxonomy" id="1157962"/>
    <lineage>
        <taxon>Eukaryota</taxon>
        <taxon>Viridiplantae</taxon>
        <taxon>Chlorophyta</taxon>
        <taxon>core chlorophytes</taxon>
        <taxon>Chlorophyceae</taxon>
        <taxon>CS clade</taxon>
        <taxon>Chlamydomonadales</taxon>
        <taxon>Chlamydomonadaceae</taxon>
        <taxon>Chlamydomonas</taxon>
    </lineage>
</organism>
<dbReference type="Proteomes" id="UP000232323">
    <property type="component" value="Unassembled WGS sequence"/>
</dbReference>
<proteinExistence type="predicted"/>
<keyword evidence="1" id="KW-1133">Transmembrane helix</keyword>
<name>A0A250XA09_9CHLO</name>
<comment type="caution">
    <text evidence="2">The sequence shown here is derived from an EMBL/GenBank/DDBJ whole genome shotgun (WGS) entry which is preliminary data.</text>
</comment>
<keyword evidence="1" id="KW-0812">Transmembrane</keyword>
<evidence type="ECO:0000256" key="1">
    <source>
        <dbReference type="SAM" id="Phobius"/>
    </source>
</evidence>